<dbReference type="GO" id="GO:0016705">
    <property type="term" value="F:oxidoreductase activity, acting on paired donors, with incorporation or reduction of molecular oxygen"/>
    <property type="evidence" value="ECO:0007669"/>
    <property type="project" value="InterPro"/>
</dbReference>
<dbReference type="EMBL" id="JACHIW010000001">
    <property type="protein sequence ID" value="MBB5157311.1"/>
    <property type="molecule type" value="Genomic_DNA"/>
</dbReference>
<keyword evidence="8 9" id="KW-0503">Monooxygenase</keyword>
<evidence type="ECO:0000256" key="1">
    <source>
        <dbReference type="ARBA" id="ARBA00004496"/>
    </source>
</evidence>
<name>A0A840QBX8_9PSEU</name>
<evidence type="ECO:0000256" key="7">
    <source>
        <dbReference type="ARBA" id="ARBA00023004"/>
    </source>
</evidence>
<evidence type="ECO:0000256" key="3">
    <source>
        <dbReference type="ARBA" id="ARBA00022490"/>
    </source>
</evidence>
<evidence type="ECO:0000256" key="4">
    <source>
        <dbReference type="ARBA" id="ARBA00022617"/>
    </source>
</evidence>
<comment type="caution">
    <text evidence="10">The sequence shown here is derived from an EMBL/GenBank/DDBJ whole genome shotgun (WGS) entry which is preliminary data.</text>
</comment>
<keyword evidence="7 9" id="KW-0408">Iron</keyword>
<evidence type="ECO:0000256" key="6">
    <source>
        <dbReference type="ARBA" id="ARBA00023002"/>
    </source>
</evidence>
<dbReference type="GO" id="GO:0005506">
    <property type="term" value="F:iron ion binding"/>
    <property type="evidence" value="ECO:0007669"/>
    <property type="project" value="InterPro"/>
</dbReference>
<evidence type="ECO:0000256" key="8">
    <source>
        <dbReference type="ARBA" id="ARBA00023033"/>
    </source>
</evidence>
<dbReference type="PROSITE" id="PS00086">
    <property type="entry name" value="CYTOCHROME_P450"/>
    <property type="match status" value="1"/>
</dbReference>
<dbReference type="PRINTS" id="PR00359">
    <property type="entry name" value="BP450"/>
</dbReference>
<evidence type="ECO:0000256" key="5">
    <source>
        <dbReference type="ARBA" id="ARBA00022723"/>
    </source>
</evidence>
<dbReference type="GO" id="GO:0005737">
    <property type="term" value="C:cytoplasm"/>
    <property type="evidence" value="ECO:0007669"/>
    <property type="project" value="UniProtKB-SubCell"/>
</dbReference>
<dbReference type="PRINTS" id="PR00385">
    <property type="entry name" value="P450"/>
</dbReference>
<keyword evidence="5 9" id="KW-0479">Metal-binding</keyword>
<dbReference type="InterPro" id="IPR002397">
    <property type="entry name" value="Cyt_P450_B"/>
</dbReference>
<sequence length="422" mass="46591">MSSKCPVADLYSHDYFHNPYPTLTSFREAGPAHRVLRPDGLETWLITRYGEAQAALSDLRLSMDGRRVQQALGAFAYGFLDRESDPPRTLLSSDPPDHTRLRRLVNRTFTARRIEGMRPVVQRIVDGLLDAIAPLGSADLVSTVAATVPIEVICELLGVPVEDCESFKQWTTALFLPNSDSGDGMTATDGMRNLRKYLSELIAVKRTELGDAQSDGQGLLAALIDVRDHDEDRLSEHELVSMAVQLLIAGHETTVNGISNAVLNLLRSPDQLSLLREDPSLLPQAVEELLRFDGPLETAILRVATEDIPIGNQVIPEGALVKIVLASANRDPEVFDEPDTLDITRTGTRHLQFGHGIHNCLGSYLARMEIEIAVRSLLARFPDLALAVPTEEIRWREIMIMRSLVALPVVFTPQRTNSLSVA</sequence>
<dbReference type="FunFam" id="1.10.630.10:FF:000018">
    <property type="entry name" value="Cytochrome P450 monooxygenase"/>
    <property type="match status" value="1"/>
</dbReference>
<dbReference type="PANTHER" id="PTHR46696:SF1">
    <property type="entry name" value="CYTOCHROME P450 YJIB-RELATED"/>
    <property type="match status" value="1"/>
</dbReference>
<comment type="subcellular location">
    <subcellularLocation>
        <location evidence="1">Cytoplasm</location>
    </subcellularLocation>
</comment>
<organism evidence="10 11">
    <name type="scientific">Saccharopolyspora phatthalungensis</name>
    <dbReference type="NCBI Taxonomy" id="664693"/>
    <lineage>
        <taxon>Bacteria</taxon>
        <taxon>Bacillati</taxon>
        <taxon>Actinomycetota</taxon>
        <taxon>Actinomycetes</taxon>
        <taxon>Pseudonocardiales</taxon>
        <taxon>Pseudonocardiaceae</taxon>
        <taxon>Saccharopolyspora</taxon>
    </lineage>
</organism>
<dbReference type="InterPro" id="IPR001128">
    <property type="entry name" value="Cyt_P450"/>
</dbReference>
<dbReference type="InterPro" id="IPR036396">
    <property type="entry name" value="Cyt_P450_sf"/>
</dbReference>
<evidence type="ECO:0000256" key="2">
    <source>
        <dbReference type="ARBA" id="ARBA00010617"/>
    </source>
</evidence>
<comment type="similarity">
    <text evidence="2 9">Belongs to the cytochrome P450 family.</text>
</comment>
<dbReference type="InterPro" id="IPR017972">
    <property type="entry name" value="Cyt_P450_CS"/>
</dbReference>
<dbReference type="SUPFAM" id="SSF48264">
    <property type="entry name" value="Cytochrome P450"/>
    <property type="match status" value="1"/>
</dbReference>
<keyword evidence="11" id="KW-1185">Reference proteome</keyword>
<dbReference type="GO" id="GO:0004497">
    <property type="term" value="F:monooxygenase activity"/>
    <property type="evidence" value="ECO:0007669"/>
    <property type="project" value="UniProtKB-KW"/>
</dbReference>
<keyword evidence="4 9" id="KW-0349">Heme</keyword>
<accession>A0A840QBX8</accession>
<proteinExistence type="inferred from homology"/>
<keyword evidence="6 9" id="KW-0560">Oxidoreductase</keyword>
<keyword evidence="3" id="KW-0963">Cytoplasm</keyword>
<evidence type="ECO:0000256" key="9">
    <source>
        <dbReference type="RuleBase" id="RU000461"/>
    </source>
</evidence>
<gene>
    <name evidence="10" type="ORF">BJ970_004845</name>
</gene>
<dbReference type="CDD" id="cd11029">
    <property type="entry name" value="CYP107-like"/>
    <property type="match status" value="1"/>
</dbReference>
<dbReference type="AlphaFoldDB" id="A0A840QBX8"/>
<reference evidence="10 11" key="1">
    <citation type="submission" date="2020-08" db="EMBL/GenBank/DDBJ databases">
        <title>Sequencing the genomes of 1000 actinobacteria strains.</title>
        <authorList>
            <person name="Klenk H.-P."/>
        </authorList>
    </citation>
    <scope>NUCLEOTIDE SEQUENCE [LARGE SCALE GENOMIC DNA]</scope>
    <source>
        <strain evidence="10 11">DSM 45584</strain>
    </source>
</reference>
<evidence type="ECO:0000313" key="11">
    <source>
        <dbReference type="Proteomes" id="UP000584374"/>
    </source>
</evidence>
<dbReference type="Gene3D" id="1.10.630.10">
    <property type="entry name" value="Cytochrome P450"/>
    <property type="match status" value="1"/>
</dbReference>
<evidence type="ECO:0000313" key="10">
    <source>
        <dbReference type="EMBL" id="MBB5157311.1"/>
    </source>
</evidence>
<dbReference type="Pfam" id="PF00067">
    <property type="entry name" value="p450"/>
    <property type="match status" value="1"/>
</dbReference>
<dbReference type="Proteomes" id="UP000584374">
    <property type="component" value="Unassembled WGS sequence"/>
</dbReference>
<dbReference type="RefSeq" id="WP_184728282.1">
    <property type="nucleotide sequence ID" value="NZ_JACHIW010000001.1"/>
</dbReference>
<protein>
    <submittedName>
        <fullName evidence="10">Cytochrome P450</fullName>
    </submittedName>
</protein>
<dbReference type="GO" id="GO:0020037">
    <property type="term" value="F:heme binding"/>
    <property type="evidence" value="ECO:0007669"/>
    <property type="project" value="InterPro"/>
</dbReference>
<dbReference type="PANTHER" id="PTHR46696">
    <property type="entry name" value="P450, PUTATIVE (EUROFUNG)-RELATED"/>
    <property type="match status" value="1"/>
</dbReference>